<gene>
    <name evidence="1" type="ORF">PPTG_06728</name>
</gene>
<evidence type="ECO:0000313" key="1">
    <source>
        <dbReference type="EMBL" id="ETN15459.1"/>
    </source>
</evidence>
<reference evidence="2" key="1">
    <citation type="submission" date="2011-12" db="EMBL/GenBank/DDBJ databases">
        <authorList>
            <consortium name="The Broad Institute Genome Sequencing Platform"/>
            <person name="Russ C."/>
            <person name="Tyler B."/>
            <person name="Panabieres F."/>
            <person name="Shan W."/>
            <person name="Tripathy S."/>
            <person name="Grunwald N."/>
            <person name="Machado M."/>
            <person name="Young S.K."/>
            <person name="Zeng Q."/>
            <person name="Gargeya S."/>
            <person name="Fitzgerald M."/>
            <person name="Haas B."/>
            <person name="Abouelleil A."/>
            <person name="Alvarado L."/>
            <person name="Arachchi H.M."/>
            <person name="Berlin A."/>
            <person name="Chapman S.B."/>
            <person name="Gearin G."/>
            <person name="Goldberg J."/>
            <person name="Griggs A."/>
            <person name="Gujja S."/>
            <person name="Hansen M."/>
            <person name="Heiman D."/>
            <person name="Howarth C."/>
            <person name="Larimer J."/>
            <person name="Lui A."/>
            <person name="MacDonald P.J.P."/>
            <person name="McCowen C."/>
            <person name="Montmayeur A."/>
            <person name="Murphy C."/>
            <person name="Neiman D."/>
            <person name="Pearson M."/>
            <person name="Priest M."/>
            <person name="Roberts A."/>
            <person name="Saif S."/>
            <person name="Shea T."/>
            <person name="Sisk P."/>
            <person name="Stolte C."/>
            <person name="Sykes S."/>
            <person name="Wortman J."/>
            <person name="Nusbaum C."/>
            <person name="Birren B."/>
        </authorList>
    </citation>
    <scope>NUCLEOTIDE SEQUENCE [LARGE SCALE GENOMIC DNA]</scope>
    <source>
        <strain evidence="2">INRA-310</strain>
    </source>
</reference>
<proteinExistence type="predicted"/>
<sequence>MPALLERRWSFLASWCAALKGKLRYGCVAIKGGLWDTQRSTLHITLRREDTEGDVTFNFQRKLRKTREALALLAAVEHADYTAWRHLLTVQRGIDVGKEGEEKFEDRIPVRFLLCVDLKEEDSIEYDLVKFCGVDQRNSSQEFYQTLAKITALDKNIHPDRRGIDIEIPVQVFFSTDRIKPMEVSASELMAYGEAVRIIRDEWRQYEEGAENLPIARGSLRCTFVLEPLAVDFLGMMMHSEMIKTVEILLQNNIWFSQLKRLRLELHQDLWDNELESKKAFGQLFTGLFDSTRRTNLYSSKPDSFQLDQLQLFSISTMAASDFVALASALTVNQTVRKLEIQLSLQGHAQLTTRYWWTCLAYGLFSKRSRGFSSLESVDIKIHGIATTDMNGFNDIVTSEHPEEELLGFPHGAIEERVATLKGGSSMRWQFNYRGEPNLDSDLLSIPSPVSFVRTFSDDGVSEWVNVVIPGYGHCQVQRENLEFYEPSSVNSGPRLSTLNLEIIEPRSMDGLPLLLAAIGASLKVLTLKVRVLELDVNSILRSCPNLVELSLSTDMMDIQLVLDQSHEIQQSLSEFSLDLNDITSLSRSLSDGSNSLSKCVRRLRVRPANCWLVRPANLSTCEADVNTCLDMLAKNQSLSYFEVIVPGELKQYMGSFRQFHLQPTLHTLNLPLESKLAFISAVYAPMITAQAVNIAARERSSLHELSQDMLCKIFACAISPISRQVFFQSQHVFFG</sequence>
<protein>
    <submittedName>
        <fullName evidence="1">Uncharacterized protein</fullName>
    </submittedName>
</protein>
<dbReference type="EMBL" id="KI669570">
    <property type="protein sequence ID" value="ETN15459.1"/>
    <property type="molecule type" value="Genomic_DNA"/>
</dbReference>
<dbReference type="AlphaFoldDB" id="W2QSI8"/>
<name>W2QSI8_PHYN3</name>
<accession>W2QSI8</accession>
<reference evidence="1 2" key="2">
    <citation type="submission" date="2013-11" db="EMBL/GenBank/DDBJ databases">
        <title>The Genome Sequence of Phytophthora parasitica INRA-310.</title>
        <authorList>
            <consortium name="The Broad Institute Genomics Platform"/>
            <person name="Russ C."/>
            <person name="Tyler B."/>
            <person name="Panabieres F."/>
            <person name="Shan W."/>
            <person name="Tripathy S."/>
            <person name="Grunwald N."/>
            <person name="Machado M."/>
            <person name="Johnson C.S."/>
            <person name="Arredondo F."/>
            <person name="Hong C."/>
            <person name="Coffey M."/>
            <person name="Young S.K."/>
            <person name="Zeng Q."/>
            <person name="Gargeya S."/>
            <person name="Fitzgerald M."/>
            <person name="Abouelleil A."/>
            <person name="Alvarado L."/>
            <person name="Chapman S.B."/>
            <person name="Gainer-Dewar J."/>
            <person name="Goldberg J."/>
            <person name="Griggs A."/>
            <person name="Gujja S."/>
            <person name="Hansen M."/>
            <person name="Howarth C."/>
            <person name="Imamovic A."/>
            <person name="Ireland A."/>
            <person name="Larimer J."/>
            <person name="McCowan C."/>
            <person name="Murphy C."/>
            <person name="Pearson M."/>
            <person name="Poon T.W."/>
            <person name="Priest M."/>
            <person name="Roberts A."/>
            <person name="Saif S."/>
            <person name="Shea T."/>
            <person name="Sykes S."/>
            <person name="Wortman J."/>
            <person name="Nusbaum C."/>
            <person name="Birren B."/>
        </authorList>
    </citation>
    <scope>NUCLEOTIDE SEQUENCE [LARGE SCALE GENOMIC DNA]</scope>
    <source>
        <strain evidence="1 2">INRA-310</strain>
    </source>
</reference>
<dbReference type="Proteomes" id="UP000018817">
    <property type="component" value="Unassembled WGS sequence"/>
</dbReference>
<organism evidence="1 2">
    <name type="scientific">Phytophthora nicotianae (strain INRA-310)</name>
    <name type="common">Phytophthora parasitica</name>
    <dbReference type="NCBI Taxonomy" id="761204"/>
    <lineage>
        <taxon>Eukaryota</taxon>
        <taxon>Sar</taxon>
        <taxon>Stramenopiles</taxon>
        <taxon>Oomycota</taxon>
        <taxon>Peronosporomycetes</taxon>
        <taxon>Peronosporales</taxon>
        <taxon>Peronosporaceae</taxon>
        <taxon>Phytophthora</taxon>
    </lineage>
</organism>
<evidence type="ECO:0000313" key="2">
    <source>
        <dbReference type="Proteomes" id="UP000018817"/>
    </source>
</evidence>
<dbReference type="GeneID" id="20176672"/>
<dbReference type="OMA" id="HITLRRE"/>
<dbReference type="VEuPathDB" id="FungiDB:PPTG_06728"/>
<dbReference type="RefSeq" id="XP_008899016.1">
    <property type="nucleotide sequence ID" value="XM_008900768.1"/>
</dbReference>